<dbReference type="Proteomes" id="UP000270094">
    <property type="component" value="Unassembled WGS sequence"/>
</dbReference>
<evidence type="ECO:0000259" key="3">
    <source>
        <dbReference type="SMART" id="SM00179"/>
    </source>
</evidence>
<dbReference type="InterPro" id="IPR001881">
    <property type="entry name" value="EGF-like_Ca-bd_dom"/>
</dbReference>
<dbReference type="AlphaFoldDB" id="A0A3P7JBE6"/>
<evidence type="ECO:0000256" key="2">
    <source>
        <dbReference type="ARBA" id="ARBA00023157"/>
    </source>
</evidence>
<dbReference type="InterPro" id="IPR018097">
    <property type="entry name" value="EGF_Ca-bd_CS"/>
</dbReference>
<protein>
    <recommendedName>
        <fullName evidence="3">EGF-like calcium-binding domain-containing protein</fullName>
    </recommendedName>
</protein>
<dbReference type="GO" id="GO:0005509">
    <property type="term" value="F:calcium ion binding"/>
    <property type="evidence" value="ECO:0007669"/>
    <property type="project" value="InterPro"/>
</dbReference>
<keyword evidence="2" id="KW-1015">Disulfide bond</keyword>
<reference evidence="4 5" key="1">
    <citation type="submission" date="2018-11" db="EMBL/GenBank/DDBJ databases">
        <authorList>
            <consortium name="Pathogen Informatics"/>
        </authorList>
    </citation>
    <scope>NUCLEOTIDE SEQUENCE [LARGE SCALE GENOMIC DNA]</scope>
</reference>
<dbReference type="CDD" id="cd00054">
    <property type="entry name" value="EGF_CA"/>
    <property type="match status" value="1"/>
</dbReference>
<dbReference type="PROSITE" id="PS01187">
    <property type="entry name" value="EGF_CA"/>
    <property type="match status" value="1"/>
</dbReference>
<keyword evidence="5" id="KW-1185">Reference proteome</keyword>
<dbReference type="InterPro" id="IPR049883">
    <property type="entry name" value="NOTCH1_EGF-like"/>
</dbReference>
<dbReference type="SUPFAM" id="SSF57196">
    <property type="entry name" value="EGF/Laminin"/>
    <property type="match status" value="1"/>
</dbReference>
<evidence type="ECO:0000256" key="1">
    <source>
        <dbReference type="ARBA" id="ARBA00022536"/>
    </source>
</evidence>
<keyword evidence="1" id="KW-0245">EGF-like domain</keyword>
<accession>A0A3P7JBE6</accession>
<evidence type="ECO:0000313" key="5">
    <source>
        <dbReference type="Proteomes" id="UP000270094"/>
    </source>
</evidence>
<feature type="domain" description="EGF-like calcium-binding" evidence="3">
    <location>
        <begin position="61"/>
        <end position="111"/>
    </location>
</feature>
<organism evidence="4 5">
    <name type="scientific">Strongylus vulgaris</name>
    <name type="common">Blood worm</name>
    <dbReference type="NCBI Taxonomy" id="40348"/>
    <lineage>
        <taxon>Eukaryota</taxon>
        <taxon>Metazoa</taxon>
        <taxon>Ecdysozoa</taxon>
        <taxon>Nematoda</taxon>
        <taxon>Chromadorea</taxon>
        <taxon>Rhabditida</taxon>
        <taxon>Rhabditina</taxon>
        <taxon>Rhabditomorpha</taxon>
        <taxon>Strongyloidea</taxon>
        <taxon>Strongylidae</taxon>
        <taxon>Strongylus</taxon>
    </lineage>
</organism>
<dbReference type="SMART" id="SM00179">
    <property type="entry name" value="EGF_CA"/>
    <property type="match status" value="1"/>
</dbReference>
<dbReference type="Gene3D" id="2.10.25.10">
    <property type="entry name" value="Laminin"/>
    <property type="match status" value="1"/>
</dbReference>
<name>A0A3P7JBE6_STRVU</name>
<dbReference type="Pfam" id="PF07645">
    <property type="entry name" value="EGF_CA"/>
    <property type="match status" value="1"/>
</dbReference>
<evidence type="ECO:0000313" key="4">
    <source>
        <dbReference type="EMBL" id="VDM82870.1"/>
    </source>
</evidence>
<gene>
    <name evidence="4" type="ORF">SVUK_LOCUS17868</name>
</gene>
<dbReference type="EMBL" id="UYYB01119845">
    <property type="protein sequence ID" value="VDM82870.1"/>
    <property type="molecule type" value="Genomic_DNA"/>
</dbReference>
<dbReference type="OrthoDB" id="19903at2759"/>
<sequence>MMDGLLRMNDVETSFARSTPYASPLMVRGKPGETKCVCASGFQAVGSSVDEQGRLIELCEDIDECALYPCPTVEECKNTPGGFICTRDPTIATCPSGSKIVVTGPYSYKCECSWIYAGSDCRFQTALTIIFDPGNFLFEWELARNASNDLTRYYGGQLTMDFESLMSR</sequence>
<proteinExistence type="predicted"/>